<accession>A0AAN7H112</accession>
<dbReference type="AlphaFoldDB" id="A0AAN7H112"/>
<reference evidence="2" key="1">
    <citation type="journal article" date="2023" name="Mol. Phylogenet. Evol.">
        <title>Genome-scale phylogeny and comparative genomics of the fungal order Sordariales.</title>
        <authorList>
            <person name="Hensen N."/>
            <person name="Bonometti L."/>
            <person name="Westerberg I."/>
            <person name="Brannstrom I.O."/>
            <person name="Guillou S."/>
            <person name="Cros-Aarteil S."/>
            <person name="Calhoun S."/>
            <person name="Haridas S."/>
            <person name="Kuo A."/>
            <person name="Mondo S."/>
            <person name="Pangilinan J."/>
            <person name="Riley R."/>
            <person name="LaButti K."/>
            <person name="Andreopoulos B."/>
            <person name="Lipzen A."/>
            <person name="Chen C."/>
            <person name="Yan M."/>
            <person name="Daum C."/>
            <person name="Ng V."/>
            <person name="Clum A."/>
            <person name="Steindorff A."/>
            <person name="Ohm R.A."/>
            <person name="Martin F."/>
            <person name="Silar P."/>
            <person name="Natvig D.O."/>
            <person name="Lalanne C."/>
            <person name="Gautier V."/>
            <person name="Ament-Velasquez S.L."/>
            <person name="Kruys A."/>
            <person name="Hutchinson M.I."/>
            <person name="Powell A.J."/>
            <person name="Barry K."/>
            <person name="Miller A.N."/>
            <person name="Grigoriev I.V."/>
            <person name="Debuchy R."/>
            <person name="Gladieux P."/>
            <person name="Hiltunen Thoren M."/>
            <person name="Johannesson H."/>
        </authorList>
    </citation>
    <scope>NUCLEOTIDE SEQUENCE</scope>
    <source>
        <strain evidence="2">CBS 990.96</strain>
    </source>
</reference>
<feature type="compositionally biased region" description="Low complexity" evidence="1">
    <location>
        <begin position="181"/>
        <end position="190"/>
    </location>
</feature>
<comment type="caution">
    <text evidence="2">The sequence shown here is derived from an EMBL/GenBank/DDBJ whole genome shotgun (WGS) entry which is preliminary data.</text>
</comment>
<proteinExistence type="predicted"/>
<dbReference type="Proteomes" id="UP001301958">
    <property type="component" value="Unassembled WGS sequence"/>
</dbReference>
<feature type="compositionally biased region" description="Polar residues" evidence="1">
    <location>
        <begin position="112"/>
        <end position="121"/>
    </location>
</feature>
<feature type="region of interest" description="Disordered" evidence="1">
    <location>
        <begin position="340"/>
        <end position="365"/>
    </location>
</feature>
<gene>
    <name evidence="2" type="ORF">QBC38DRAFT_264412</name>
</gene>
<feature type="compositionally biased region" description="Pro residues" evidence="1">
    <location>
        <begin position="282"/>
        <end position="293"/>
    </location>
</feature>
<feature type="region of interest" description="Disordered" evidence="1">
    <location>
        <begin position="263"/>
        <end position="294"/>
    </location>
</feature>
<keyword evidence="3" id="KW-1185">Reference proteome</keyword>
<feature type="compositionally biased region" description="Low complexity" evidence="1">
    <location>
        <begin position="834"/>
        <end position="846"/>
    </location>
</feature>
<feature type="region of interest" description="Disordered" evidence="1">
    <location>
        <begin position="172"/>
        <end position="215"/>
    </location>
</feature>
<dbReference type="EMBL" id="MU865367">
    <property type="protein sequence ID" value="KAK4225424.1"/>
    <property type="molecule type" value="Genomic_DNA"/>
</dbReference>
<feature type="compositionally biased region" description="Basic and acidic residues" evidence="1">
    <location>
        <begin position="848"/>
        <end position="857"/>
    </location>
</feature>
<evidence type="ECO:0000256" key="1">
    <source>
        <dbReference type="SAM" id="MobiDB-lite"/>
    </source>
</evidence>
<feature type="region of interest" description="Disordered" evidence="1">
    <location>
        <begin position="227"/>
        <end position="249"/>
    </location>
</feature>
<feature type="compositionally biased region" description="Low complexity" evidence="1">
    <location>
        <begin position="347"/>
        <end position="361"/>
    </location>
</feature>
<name>A0AAN7H112_9PEZI</name>
<evidence type="ECO:0000313" key="3">
    <source>
        <dbReference type="Proteomes" id="UP001301958"/>
    </source>
</evidence>
<feature type="compositionally biased region" description="Low complexity" evidence="1">
    <location>
        <begin position="233"/>
        <end position="248"/>
    </location>
</feature>
<feature type="compositionally biased region" description="Pro residues" evidence="1">
    <location>
        <begin position="204"/>
        <end position="213"/>
    </location>
</feature>
<reference evidence="2" key="2">
    <citation type="submission" date="2023-05" db="EMBL/GenBank/DDBJ databases">
        <authorList>
            <consortium name="Lawrence Berkeley National Laboratory"/>
            <person name="Steindorff A."/>
            <person name="Hensen N."/>
            <person name="Bonometti L."/>
            <person name="Westerberg I."/>
            <person name="Brannstrom I.O."/>
            <person name="Guillou S."/>
            <person name="Cros-Aarteil S."/>
            <person name="Calhoun S."/>
            <person name="Haridas S."/>
            <person name="Kuo A."/>
            <person name="Mondo S."/>
            <person name="Pangilinan J."/>
            <person name="Riley R."/>
            <person name="Labutti K."/>
            <person name="Andreopoulos B."/>
            <person name="Lipzen A."/>
            <person name="Chen C."/>
            <person name="Yanf M."/>
            <person name="Daum C."/>
            <person name="Ng V."/>
            <person name="Clum A."/>
            <person name="Ohm R."/>
            <person name="Martin F."/>
            <person name="Silar P."/>
            <person name="Natvig D."/>
            <person name="Lalanne C."/>
            <person name="Gautier V."/>
            <person name="Ament-Velasquez S.L."/>
            <person name="Kruys A."/>
            <person name="Hutchinson M.I."/>
            <person name="Powell A.J."/>
            <person name="Barry K."/>
            <person name="Miller A.N."/>
            <person name="Grigoriev I.V."/>
            <person name="Debuchy R."/>
            <person name="Gladieux P."/>
            <person name="Thoren M.H."/>
            <person name="Johannesson H."/>
        </authorList>
    </citation>
    <scope>NUCLEOTIDE SEQUENCE</scope>
    <source>
        <strain evidence="2">CBS 990.96</strain>
    </source>
</reference>
<evidence type="ECO:0000313" key="2">
    <source>
        <dbReference type="EMBL" id="KAK4225424.1"/>
    </source>
</evidence>
<feature type="region of interest" description="Disordered" evidence="1">
    <location>
        <begin position="112"/>
        <end position="135"/>
    </location>
</feature>
<feature type="region of interest" description="Disordered" evidence="1">
    <location>
        <begin position="817"/>
        <end position="872"/>
    </location>
</feature>
<protein>
    <submittedName>
        <fullName evidence="2">Uncharacterized protein</fullName>
    </submittedName>
</protein>
<sequence>MMVCIGKQLTKKARVTRLISMYQQNAQLPPTPPDTPITPIRSLCKAGTYATIPRTPTGQARLTRNLSTRACDGTSPATPTSPNKPEALSLILPKSQALRTKTSIASLRATTSQPLAATTASKPLATGPPKTPTIQISPIQIPVPPVLSSPKPTAPLNSPISLAIPKVPKSSLNREVPLESPSPSTTSFSSKTARSSPNSHEIVPDPPTIPIPVTPFRIPSFKSRFRSRKKSLSSESPTTAASPSSLLPDKGLFISNSSPLSSPSYPSPSSFRNPEFDFTFSPSPPSQVEPPPWDRSVEVTWKRRIATRPDKVLYDDELSFQENVTRLKKERIAPDPIRASIRKSNRSSDTTVTNNSNNNTNGDRYLRMGSISTGSSSQQCHRKKKQCLYFLLPDSVRFKIIKYVLSKHFSIDPDQQKAIRLNSVNYLEPIWPVHTSGQKFWTTEYFDSLQSVLAPLCGYMNTCYDMRVDFLSALFLTRRFHVVFSPFVTERTQPAATLFLDTYGPLMKWITLEVDYSKLGGHWHRSALWMDQGNCLTRVAELVDRFAERQATRYEGVNIQSFALLVRRYYGFRVGVTRRRVVERVVERKEEEDVKGKGKAVDAPSSPVEPTVVRQEIEELIPYTDDKHLDILYPLKKLGMHVDSFIIVGATKNFANDLMYAFWGNEETPRGPGWKNAINRHRNYRVPVAYPYTPGQSSMINRGPKQGGVQIAWHVRDPRQWIGMNGCTLKKDVNVVEVNRKDPTGSNGFTPSYGVVFKPGGGPRCNGVRSGQGGPEVVVKVNKFVPKVSGPVVMKPPEQPRRFGSVILGRRSFSCGPFGHHHGMGRTSSNKARPSPLSGSSLVNSSTEKGRDLDDVRASSAAEKGSGGDVDTEAAMSSLLEEKDEDAQPDGDGVSCKKRGFWGPSKIPVQIRKHTWSLTRSRSKGVDKDDGEKARFGKLVKKASKDVLGKRFFSGSSSNGK</sequence>
<organism evidence="2 3">
    <name type="scientific">Podospora fimiseda</name>
    <dbReference type="NCBI Taxonomy" id="252190"/>
    <lineage>
        <taxon>Eukaryota</taxon>
        <taxon>Fungi</taxon>
        <taxon>Dikarya</taxon>
        <taxon>Ascomycota</taxon>
        <taxon>Pezizomycotina</taxon>
        <taxon>Sordariomycetes</taxon>
        <taxon>Sordariomycetidae</taxon>
        <taxon>Sordariales</taxon>
        <taxon>Podosporaceae</taxon>
        <taxon>Podospora</taxon>
    </lineage>
</organism>